<dbReference type="Pfam" id="PF19572">
    <property type="entry name" value="PorV"/>
    <property type="match status" value="1"/>
</dbReference>
<name>A0A382G5B6_9ZZZZ</name>
<organism evidence="2">
    <name type="scientific">marine metagenome</name>
    <dbReference type="NCBI Taxonomy" id="408172"/>
    <lineage>
        <taxon>unclassified sequences</taxon>
        <taxon>metagenomes</taxon>
        <taxon>ecological metagenomes</taxon>
    </lineage>
</organism>
<sequence>MTRNFKIASAALALVLVVCAADMAHAAGQNRAGTASATELLIPVGARDMAMGGSSVATTTGLSALFWNPAGLSRSANNTDVMVSSMSYLADVRVNYVALGSRFTSIGSFALDIKSLDFGDIPITTEERPDGTGGTYTPTFFTVGLHYSRALTDRISVGGTSHYVVNKIERVDGTALSFSAGLQYSDLAEIEGLNLGVAVKHIGQRMQYDGAGLLRRGSLDDLRRPPSDYKVQSSSSDLPSIFEIGLGYRYNPAGLGQVNLSTVFRHNNYTYDQYRSGVEYVLNDMFTLRGGFDMADGSGDDYLFGTSFGFGIQSDVGSFKDVRVDYAYTSVDLFDALNTFTFQVGF</sequence>
<dbReference type="AlphaFoldDB" id="A0A382G5B6"/>
<feature type="domain" description="Type IX secretion system protein PorV" evidence="1">
    <location>
        <begin position="28"/>
        <end position="212"/>
    </location>
</feature>
<dbReference type="NCBIfam" id="NF033709">
    <property type="entry name" value="PorV_fam"/>
    <property type="match status" value="1"/>
</dbReference>
<gene>
    <name evidence="2" type="ORF">METZ01_LOCUS222205</name>
</gene>
<accession>A0A382G5B6</accession>
<evidence type="ECO:0000313" key="2">
    <source>
        <dbReference type="EMBL" id="SVB69351.1"/>
    </source>
</evidence>
<evidence type="ECO:0000259" key="1">
    <source>
        <dbReference type="Pfam" id="PF19572"/>
    </source>
</evidence>
<proteinExistence type="predicted"/>
<reference evidence="2" key="1">
    <citation type="submission" date="2018-05" db="EMBL/GenBank/DDBJ databases">
        <authorList>
            <person name="Lanie J.A."/>
            <person name="Ng W.-L."/>
            <person name="Kazmierczak K.M."/>
            <person name="Andrzejewski T.M."/>
            <person name="Davidsen T.M."/>
            <person name="Wayne K.J."/>
            <person name="Tettelin H."/>
            <person name="Glass J.I."/>
            <person name="Rusch D."/>
            <person name="Podicherti R."/>
            <person name="Tsui H.-C.T."/>
            <person name="Winkler M.E."/>
        </authorList>
    </citation>
    <scope>NUCLEOTIDE SEQUENCE</scope>
</reference>
<dbReference type="SUPFAM" id="SSF56935">
    <property type="entry name" value="Porins"/>
    <property type="match status" value="1"/>
</dbReference>
<dbReference type="Gene3D" id="2.40.160.60">
    <property type="entry name" value="Outer membrane protein transport protein (OMPP1/FadL/TodX)"/>
    <property type="match status" value="1"/>
</dbReference>
<dbReference type="EMBL" id="UINC01053163">
    <property type="protein sequence ID" value="SVB69351.1"/>
    <property type="molecule type" value="Genomic_DNA"/>
</dbReference>
<dbReference type="InterPro" id="IPR045741">
    <property type="entry name" value="PorV"/>
</dbReference>
<protein>
    <recommendedName>
        <fullName evidence="1">Type IX secretion system protein PorV domain-containing protein</fullName>
    </recommendedName>
</protein>